<dbReference type="RefSeq" id="WP_162662466.1">
    <property type="nucleotide sequence ID" value="NZ_CP048020.1"/>
</dbReference>
<accession>A0A6P1XYA1</accession>
<evidence type="ECO:0000313" key="2">
    <source>
        <dbReference type="EMBL" id="QHX42516.1"/>
    </source>
</evidence>
<reference evidence="2 3" key="1">
    <citation type="submission" date="2020-01" db="EMBL/GenBank/DDBJ databases">
        <title>Complete genome sequence of a human oral phylogroup 1 Treponema sp. strain ATCC 700766, originally isolated from periodontitis dental plaque.</title>
        <authorList>
            <person name="Chan Y."/>
            <person name="Huo Y.-B."/>
            <person name="Yu X.-L."/>
            <person name="Zeng H."/>
            <person name="Leung W.-K."/>
            <person name="Watt R.M."/>
        </authorList>
    </citation>
    <scope>NUCLEOTIDE SEQUENCE [LARGE SCALE GENOMIC DNA]</scope>
    <source>
        <strain evidence="2 3">OMZ 804</strain>
    </source>
</reference>
<dbReference type="Proteomes" id="UP000464374">
    <property type="component" value="Chromosome"/>
</dbReference>
<organism evidence="2 3">
    <name type="scientific">Treponema vincentii</name>
    <dbReference type="NCBI Taxonomy" id="69710"/>
    <lineage>
        <taxon>Bacteria</taxon>
        <taxon>Pseudomonadati</taxon>
        <taxon>Spirochaetota</taxon>
        <taxon>Spirochaetia</taxon>
        <taxon>Spirochaetales</taxon>
        <taxon>Treponemataceae</taxon>
        <taxon>Treponema</taxon>
    </lineage>
</organism>
<dbReference type="EMBL" id="CP048020">
    <property type="protein sequence ID" value="QHX42516.1"/>
    <property type="molecule type" value="Genomic_DNA"/>
</dbReference>
<gene>
    <name evidence="2" type="ORF">GWP43_02585</name>
</gene>
<feature type="domain" description="DUF4365" evidence="1">
    <location>
        <begin position="13"/>
        <end position="139"/>
    </location>
</feature>
<proteinExistence type="predicted"/>
<evidence type="ECO:0000313" key="3">
    <source>
        <dbReference type="Proteomes" id="UP000464374"/>
    </source>
</evidence>
<dbReference type="AlphaFoldDB" id="A0A6P1XYA1"/>
<protein>
    <submittedName>
        <fullName evidence="2">DUF4365 domain-containing protein</fullName>
    </submittedName>
</protein>
<dbReference type="InterPro" id="IPR025375">
    <property type="entry name" value="DUF4365"/>
</dbReference>
<name>A0A6P1XYA1_9SPIR</name>
<sequence>MPKLKKTSITAKKGINFLKGIVEDNGSIFHKIEQENDFGIDCIIEFFKDEEPINISIAFQIKSGSSYINKKNRTANIPVENHYEYWSKYSLPVYGLVYNVEKKEAYWINIKEYLKLNPTHKNIAFSINRSNTLLEENYQDLFFPLMIGKTPKLTATDSISFFQSNYVDEHFIGMCSLFRNYINNKETWDNFIDYLKNKSIEFISDQLIYYIAHIPWHGDIFYVGEKILPTTSEYAKLQISEFDEEMTVKLLSLIDEDTGIIRGSLGESIEAIISCIKNKSAILKSIISNTKYTEMIRYFASMILIYYDKTEVCFIRKYKDIEIINTIIEFVENFGEFNPYM</sequence>
<dbReference type="KEGG" id="trz:GWP43_02585"/>
<dbReference type="Pfam" id="PF14280">
    <property type="entry name" value="DUF4365"/>
    <property type="match status" value="1"/>
</dbReference>
<evidence type="ECO:0000259" key="1">
    <source>
        <dbReference type="Pfam" id="PF14280"/>
    </source>
</evidence>